<reference evidence="1" key="1">
    <citation type="journal article" date="2020" name="New Phytol.">
        <title>Comparative genomics reveals dynamic genome evolution in host specialist ectomycorrhizal fungi.</title>
        <authorList>
            <person name="Lofgren L.A."/>
            <person name="Nguyen N.H."/>
            <person name="Vilgalys R."/>
            <person name="Ruytinx J."/>
            <person name="Liao H.L."/>
            <person name="Branco S."/>
            <person name="Kuo A."/>
            <person name="LaButti K."/>
            <person name="Lipzen A."/>
            <person name="Andreopoulos W."/>
            <person name="Pangilinan J."/>
            <person name="Riley R."/>
            <person name="Hundley H."/>
            <person name="Na H."/>
            <person name="Barry K."/>
            <person name="Grigoriev I.V."/>
            <person name="Stajich J.E."/>
            <person name="Kennedy P.G."/>
        </authorList>
    </citation>
    <scope>NUCLEOTIDE SEQUENCE</scope>
    <source>
        <strain evidence="1">S12</strain>
    </source>
</reference>
<keyword evidence="2" id="KW-1185">Reference proteome</keyword>
<accession>A0A9P7DPZ7</accession>
<feature type="non-terminal residue" evidence="1">
    <location>
        <position position="1"/>
    </location>
</feature>
<organism evidence="1 2">
    <name type="scientific">Suillus plorans</name>
    <dbReference type="NCBI Taxonomy" id="116603"/>
    <lineage>
        <taxon>Eukaryota</taxon>
        <taxon>Fungi</taxon>
        <taxon>Dikarya</taxon>
        <taxon>Basidiomycota</taxon>
        <taxon>Agaricomycotina</taxon>
        <taxon>Agaricomycetes</taxon>
        <taxon>Agaricomycetidae</taxon>
        <taxon>Boletales</taxon>
        <taxon>Suillineae</taxon>
        <taxon>Suillaceae</taxon>
        <taxon>Suillus</taxon>
    </lineage>
</organism>
<sequence>AHEEITHLNVEVLCLCTSMHDEELRMSAIVQDILVSDLQLAHELQCQYHSCTAINAVHCYRLDHIEKLAGFSGVRGVGICLAHDADVAHSGTFCWSTWIQY</sequence>
<dbReference type="OrthoDB" id="2676448at2759"/>
<name>A0A9P7DPZ7_9AGAM</name>
<dbReference type="EMBL" id="JABBWE010000009">
    <property type="protein sequence ID" value="KAG1800237.1"/>
    <property type="molecule type" value="Genomic_DNA"/>
</dbReference>
<dbReference type="GeneID" id="64591103"/>
<proteinExistence type="predicted"/>
<dbReference type="Proteomes" id="UP000719766">
    <property type="component" value="Unassembled WGS sequence"/>
</dbReference>
<dbReference type="RefSeq" id="XP_041164223.1">
    <property type="nucleotide sequence ID" value="XM_041297339.1"/>
</dbReference>
<dbReference type="AlphaFoldDB" id="A0A9P7DPZ7"/>
<evidence type="ECO:0000313" key="1">
    <source>
        <dbReference type="EMBL" id="KAG1800237.1"/>
    </source>
</evidence>
<comment type="caution">
    <text evidence="1">The sequence shown here is derived from an EMBL/GenBank/DDBJ whole genome shotgun (WGS) entry which is preliminary data.</text>
</comment>
<gene>
    <name evidence="1" type="ORF">HD556DRAFT_1230294</name>
</gene>
<evidence type="ECO:0000313" key="2">
    <source>
        <dbReference type="Proteomes" id="UP000719766"/>
    </source>
</evidence>
<protein>
    <submittedName>
        <fullName evidence="1">Uncharacterized protein</fullName>
    </submittedName>
</protein>